<dbReference type="InterPro" id="IPR011009">
    <property type="entry name" value="Kinase-like_dom_sf"/>
</dbReference>
<dbReference type="PROSITE" id="PS50011">
    <property type="entry name" value="PROTEIN_KINASE_DOM"/>
    <property type="match status" value="1"/>
</dbReference>
<dbReference type="PROSITE" id="PS00108">
    <property type="entry name" value="PROTEIN_KINASE_ST"/>
    <property type="match status" value="1"/>
</dbReference>
<proteinExistence type="predicted"/>
<sequence length="606" mass="66363">MARRGGRSATDEMDVGGSSQGDPLSHGPILSPITRPSSGVREGGGHCNTADPHSQGNHIKRGICKPGVSGSGNTADSAHKHLTMSPRRLRPLPHREGILRHRIKEECQDFQAGNGEGKIRANTAIDRYFTRARRIFKYTPRRMSSRRGGRTTPPCMAGWASPSGGRYDGLIRGDSNNGRTDIPNTLTRIPIHEVCTPLTTNPGNRSSILKIRKIKRVTIPVFSVSAEMHYSKVALGEPPKFGGAGGYGEVQIYRQTGLAIKTSSSPSCFEHELLVTLLAGESSLRARSSIGITGIIYPVAFSLTEHQMVFKAYDMDLNVYCNKLSSAGPPTSNILNAMEHAFIGLGKAVAYLNTKCGLTHLDIKCGNIFVNTKKCVIKDYVIADFSLMTLNTNSTVMRAEFEIPTGDASNKVLRLSRGAATTIFSLVLGHGHNQPTEILVDFINNSGLARHRGPLDSDVGVAVDLYALGQVLLELLLTGCLSPRLPVPILRNTTYYYYLHQVTVEYALDLLAYRCALYPHIFPSSPITTIHGVPYPAVEDIASKTTAVDHRSAFHAHHERYQTTHRHIFESVRVPDEYIHLFELVAIFGHSDPIARASIPVLWTSN</sequence>
<dbReference type="SUPFAM" id="SSF56112">
    <property type="entry name" value="Protein kinase-like (PK-like)"/>
    <property type="match status" value="1"/>
</dbReference>
<evidence type="ECO:0000256" key="1">
    <source>
        <dbReference type="SAM" id="MobiDB-lite"/>
    </source>
</evidence>
<name>A0A3Q9X1K2_FHV1</name>
<organism evidence="3">
    <name type="scientific">Feline herpesvirus 1</name>
    <name type="common">FeHV-1</name>
    <name type="synonym">Feline viral rhinotracheitis virus</name>
    <dbReference type="NCBI Taxonomy" id="10334"/>
    <lineage>
        <taxon>Viruses</taxon>
        <taxon>Duplodnaviria</taxon>
        <taxon>Heunggongvirae</taxon>
        <taxon>Peploviricota</taxon>
        <taxon>Herviviricetes</taxon>
        <taxon>Herpesvirales</taxon>
        <taxon>Orthoherpesviridae</taxon>
        <taxon>Alphaherpesvirinae</taxon>
        <taxon>Varicellovirus</taxon>
        <taxon>Varicellovirus felidalpha1</taxon>
    </lineage>
</organism>
<reference evidence="3" key="1">
    <citation type="submission" date="2001-09" db="EMBL/GenBank/DDBJ databases">
        <title>Feline Herpesvirus type 1 protein kinase gene identified within the long unique reagion of he viral genome is not essntial for viral replication in cell culture and vaccine-induced immunity in felines.</title>
        <authorList>
            <person name="Kawakami K."/>
            <person name="Kishi M."/>
            <person name="Mochizuki M."/>
        </authorList>
    </citation>
    <scope>NUCLEOTIDE SEQUENCE</scope>
</reference>
<dbReference type="GO" id="GO:0004672">
    <property type="term" value="F:protein kinase activity"/>
    <property type="evidence" value="ECO:0007669"/>
    <property type="project" value="InterPro"/>
</dbReference>
<dbReference type="GO" id="GO:0005524">
    <property type="term" value="F:ATP binding"/>
    <property type="evidence" value="ECO:0007669"/>
    <property type="project" value="InterPro"/>
</dbReference>
<organismHost>
    <name type="scientific">Felidae</name>
    <name type="common">cat family</name>
    <dbReference type="NCBI Taxonomy" id="9681"/>
</organismHost>
<dbReference type="InterPro" id="IPR000719">
    <property type="entry name" value="Prot_kinase_dom"/>
</dbReference>
<feature type="domain" description="Protein kinase" evidence="2">
    <location>
        <begin position="236"/>
        <end position="606"/>
    </location>
</feature>
<dbReference type="EMBL" id="AB071138">
    <property type="protein sequence ID" value="BBH96237.1"/>
    <property type="molecule type" value="Genomic_DNA"/>
</dbReference>
<dbReference type="InterPro" id="IPR008271">
    <property type="entry name" value="Ser/Thr_kinase_AS"/>
</dbReference>
<feature type="region of interest" description="Disordered" evidence="1">
    <location>
        <begin position="1"/>
        <end position="89"/>
    </location>
</feature>
<evidence type="ECO:0000313" key="3">
    <source>
        <dbReference type="EMBL" id="BBH96237.1"/>
    </source>
</evidence>
<protein>
    <submittedName>
        <fullName evidence="3">Protein kinase</fullName>
    </submittedName>
</protein>
<accession>A0A3Q9X1K2</accession>
<keyword evidence="3" id="KW-0808">Transferase</keyword>
<gene>
    <name evidence="3" type="primary">PK</name>
</gene>
<keyword evidence="3" id="KW-0418">Kinase</keyword>
<dbReference type="SMART" id="SM00220">
    <property type="entry name" value="S_TKc"/>
    <property type="match status" value="1"/>
</dbReference>
<dbReference type="Gene3D" id="1.10.510.10">
    <property type="entry name" value="Transferase(Phosphotransferase) domain 1"/>
    <property type="match status" value="1"/>
</dbReference>
<evidence type="ECO:0000259" key="2">
    <source>
        <dbReference type="PROSITE" id="PS50011"/>
    </source>
</evidence>